<sequence>MRVLVKLFKSVVSKLLMVFLLLASILLFLITTTPGLSLTFKLANYFLPGNLKIEHVQGYLSNCTVGYLNYQDSEIDITLKNVNLKWRIFEFLQHKLDIQTLTSEQAQVAIHTQKTENHPRTFAFPQLPFAISLQNVFIGKAQFIHAKTNHEVKNFKLRAQFTNKQWQITQLKLDFLGLNVEGNWTNQVMMPYALKAEFKLKNTFKNQPVEGVIKMGGDFSLYHWEGELKNPALASTIHNFSASGNYPLNPTDKPQSKGLKPLIMTLHGTFINGQELNTQAQWENFIWPFDKQPLVQSSSGQIKIAGHVPELNIELDSTLDAPVQSEIVLHARTSAKGINATGKAKMAQGNINFNLNYDESINPRIKGNVQAISILSDSADYAIKDFNLNADFKGDSLINLTLNSHLTARYFNTPLQASLLYKNQHLQGQIHLDTNRLEVDGNYPYQWDAKAILPKPQLLSPSLAGLDTTIVVNASMSNFMTGQMHLTIQPGHYRFDEETTSNLQFLGGQINANLTPKKLVLNGKLTIDKDKNLTMAFQLPNLQFERNGLTKQAIAGNLQLNVNSLSFLQNLSSEISKSEGQLNAVLKASGTLTKPFIEGKINLKKGQLSLPNFGLDFHTIQMNLQSQNQHWKTEGSLITNNTQLTMHGQGTFDPRITGAIHLDGDDLTLINTPEYLVNISPKLTLELTPNALTVKGTVVIPKAQIKPQSFTNSVSLSEDVVFEGNEKSANPLHINTDVRLEMGDDVSLSVKGLKGFLTGAIHLHQLPQEPLNATGELAIKDGKYQAYGQDLTIEQGQLIFTRGSGLNPGIQVRAIRRVKNTGSMFSGSNQLLDFNPSNLQNTNFGRKTTVGIDVTGRLTSPKIELFSIPSTLSQADILSMILLDRPVSQANKAGGQLLLAAMSSMNLGSGANGTQLVEQLKQTLGVDVNVESNQQFDVKSNQMTEKTSVVVGKSLSKRLYVSYNYGLAKTDSNVVTLTYLLNKFFSLQVNSSLTGSGIDLLYTHRKE</sequence>
<dbReference type="OrthoDB" id="5555605at2"/>
<name>A0A0A8UUV7_LEGHA</name>
<evidence type="ECO:0000313" key="7">
    <source>
        <dbReference type="Proteomes" id="UP000032803"/>
    </source>
</evidence>
<feature type="domain" description="Translocation and assembly module TamB C-terminal" evidence="5">
    <location>
        <begin position="639"/>
        <end position="1005"/>
    </location>
</feature>
<keyword evidence="4" id="KW-0472">Membrane</keyword>
<dbReference type="Proteomes" id="UP000032803">
    <property type="component" value="Chromosome I"/>
</dbReference>
<dbReference type="KEGG" id="lha:LHA_2281"/>
<comment type="subcellular location">
    <subcellularLocation>
        <location evidence="1">Membrane</location>
        <topology evidence="1">Single-pass membrane protein</topology>
    </subcellularLocation>
</comment>
<reference evidence="7" key="1">
    <citation type="submission" date="2014-09" db="EMBL/GenBank/DDBJ databases">
        <authorList>
            <person name="Gomez-Valero L."/>
        </authorList>
    </citation>
    <scope>NUCLEOTIDE SEQUENCE [LARGE SCALE GENOMIC DNA]</scope>
    <source>
        <strain evidence="7">ATCC35250</strain>
    </source>
</reference>
<evidence type="ECO:0000313" key="6">
    <source>
        <dbReference type="EMBL" id="CEK11301.1"/>
    </source>
</evidence>
<dbReference type="RefSeq" id="WP_052673683.1">
    <property type="nucleotide sequence ID" value="NZ_LNYF01000001.1"/>
</dbReference>
<evidence type="ECO:0000256" key="4">
    <source>
        <dbReference type="ARBA" id="ARBA00023136"/>
    </source>
</evidence>
<evidence type="ECO:0000256" key="2">
    <source>
        <dbReference type="ARBA" id="ARBA00022692"/>
    </source>
</evidence>
<gene>
    <name evidence="6" type="ORF">LHA_2281</name>
</gene>
<dbReference type="InterPro" id="IPR007452">
    <property type="entry name" value="TamB_C"/>
</dbReference>
<accession>A0A0A8UUV7</accession>
<dbReference type="STRING" id="449.LHA_2281"/>
<dbReference type="PANTHER" id="PTHR36985:SF1">
    <property type="entry name" value="TRANSLOCATION AND ASSEMBLY MODULE SUBUNIT TAMB"/>
    <property type="match status" value="1"/>
</dbReference>
<proteinExistence type="predicted"/>
<evidence type="ECO:0000259" key="5">
    <source>
        <dbReference type="Pfam" id="PF04357"/>
    </source>
</evidence>
<dbReference type="GO" id="GO:0005886">
    <property type="term" value="C:plasma membrane"/>
    <property type="evidence" value="ECO:0007669"/>
    <property type="project" value="InterPro"/>
</dbReference>
<protein>
    <recommendedName>
        <fullName evidence="5">Translocation and assembly module TamB C-terminal domain-containing protein</fullName>
    </recommendedName>
</protein>
<dbReference type="Pfam" id="PF04357">
    <property type="entry name" value="TamB"/>
    <property type="match status" value="1"/>
</dbReference>
<dbReference type="HOGENOM" id="CLU_002338_2_1_6"/>
<organism evidence="6 7">
    <name type="scientific">Legionella hackeliae</name>
    <dbReference type="NCBI Taxonomy" id="449"/>
    <lineage>
        <taxon>Bacteria</taxon>
        <taxon>Pseudomonadati</taxon>
        <taxon>Pseudomonadota</taxon>
        <taxon>Gammaproteobacteria</taxon>
        <taxon>Legionellales</taxon>
        <taxon>Legionellaceae</taxon>
        <taxon>Legionella</taxon>
    </lineage>
</organism>
<evidence type="ECO:0000256" key="3">
    <source>
        <dbReference type="ARBA" id="ARBA00022989"/>
    </source>
</evidence>
<dbReference type="PATRIC" id="fig|449.7.peg.178"/>
<dbReference type="AlphaFoldDB" id="A0A0A8UUV7"/>
<keyword evidence="3" id="KW-1133">Transmembrane helix</keyword>
<dbReference type="GO" id="GO:0009306">
    <property type="term" value="P:protein secretion"/>
    <property type="evidence" value="ECO:0007669"/>
    <property type="project" value="InterPro"/>
</dbReference>
<keyword evidence="7" id="KW-1185">Reference proteome</keyword>
<keyword evidence="2" id="KW-0812">Transmembrane</keyword>
<evidence type="ECO:0000256" key="1">
    <source>
        <dbReference type="ARBA" id="ARBA00004167"/>
    </source>
</evidence>
<dbReference type="PANTHER" id="PTHR36985">
    <property type="entry name" value="TRANSLOCATION AND ASSEMBLY MODULE SUBUNIT TAMB"/>
    <property type="match status" value="1"/>
</dbReference>
<dbReference type="EMBL" id="LN681225">
    <property type="protein sequence ID" value="CEK11301.1"/>
    <property type="molecule type" value="Genomic_DNA"/>
</dbReference>